<comment type="caution">
    <text evidence="2">The sequence shown here is derived from an EMBL/GenBank/DDBJ whole genome shotgun (WGS) entry which is preliminary data.</text>
</comment>
<protein>
    <submittedName>
        <fullName evidence="2">Uncharacterized protein</fullName>
    </submittedName>
</protein>
<keyword evidence="3" id="KW-1185">Reference proteome</keyword>
<dbReference type="EMBL" id="REFR01000015">
    <property type="protein sequence ID" value="RMB02008.1"/>
    <property type="molecule type" value="Genomic_DNA"/>
</dbReference>
<feature type="compositionally biased region" description="Basic and acidic residues" evidence="1">
    <location>
        <begin position="8"/>
        <end position="19"/>
    </location>
</feature>
<dbReference type="AlphaFoldDB" id="A0A3M0BX57"/>
<evidence type="ECO:0000313" key="3">
    <source>
        <dbReference type="Proteomes" id="UP000271227"/>
    </source>
</evidence>
<organism evidence="2 3">
    <name type="scientific">Eilatimonas milleporae</name>
    <dbReference type="NCBI Taxonomy" id="911205"/>
    <lineage>
        <taxon>Bacteria</taxon>
        <taxon>Pseudomonadati</taxon>
        <taxon>Pseudomonadota</taxon>
        <taxon>Alphaproteobacteria</taxon>
        <taxon>Kordiimonadales</taxon>
        <taxon>Kordiimonadaceae</taxon>
        <taxon>Eilatimonas</taxon>
    </lineage>
</organism>
<sequence>MVSGSSKSPRDRRAGRKPDNLALRELSGGAIRHVIHDAGDTISASDAPEIVLRIAGRGKIGWPEAPTKDRSGAAIFVPPGQTLTILGKVRALRVALPGLEVTASMGPLSDALISLLIPRAWHAPEPIAQAAFTLVCLLVEEDLQQRGRPQRERSPLR</sequence>
<proteinExistence type="predicted"/>
<evidence type="ECO:0000313" key="2">
    <source>
        <dbReference type="EMBL" id="RMB02008.1"/>
    </source>
</evidence>
<reference evidence="2 3" key="1">
    <citation type="submission" date="2018-10" db="EMBL/GenBank/DDBJ databases">
        <title>Genomic Encyclopedia of Archaeal and Bacterial Type Strains, Phase II (KMG-II): from individual species to whole genera.</title>
        <authorList>
            <person name="Goeker M."/>
        </authorList>
    </citation>
    <scope>NUCLEOTIDE SEQUENCE [LARGE SCALE GENOMIC DNA]</scope>
    <source>
        <strain evidence="2 3">DSM 25217</strain>
    </source>
</reference>
<evidence type="ECO:0000256" key="1">
    <source>
        <dbReference type="SAM" id="MobiDB-lite"/>
    </source>
</evidence>
<accession>A0A3M0BX57</accession>
<feature type="region of interest" description="Disordered" evidence="1">
    <location>
        <begin position="1"/>
        <end position="20"/>
    </location>
</feature>
<dbReference type="RefSeq" id="WP_121940143.1">
    <property type="nucleotide sequence ID" value="NZ_REFR01000015.1"/>
</dbReference>
<name>A0A3M0BX57_9PROT</name>
<gene>
    <name evidence="2" type="ORF">BXY39_3518</name>
</gene>
<dbReference type="InParanoid" id="A0A3M0BX57"/>
<dbReference type="Proteomes" id="UP000271227">
    <property type="component" value="Unassembled WGS sequence"/>
</dbReference>